<feature type="compositionally biased region" description="Polar residues" evidence="4">
    <location>
        <begin position="47"/>
        <end position="61"/>
    </location>
</feature>
<dbReference type="Gene3D" id="3.30.70.330">
    <property type="match status" value="1"/>
</dbReference>
<evidence type="ECO:0000259" key="5">
    <source>
        <dbReference type="PROSITE" id="PS50102"/>
    </source>
</evidence>
<comment type="caution">
    <text evidence="6">The sequence shown here is derived from an EMBL/GenBank/DDBJ whole genome shotgun (WGS) entry which is preliminary data.</text>
</comment>
<dbReference type="InterPro" id="IPR000504">
    <property type="entry name" value="RRM_dom"/>
</dbReference>
<feature type="compositionally biased region" description="Low complexity" evidence="4">
    <location>
        <begin position="82"/>
        <end position="92"/>
    </location>
</feature>
<dbReference type="EMBL" id="JARK01001441">
    <property type="protein sequence ID" value="EYC01669.1"/>
    <property type="molecule type" value="Genomic_DNA"/>
</dbReference>
<organism evidence="6 7">
    <name type="scientific">Ancylostoma ceylanicum</name>
    <dbReference type="NCBI Taxonomy" id="53326"/>
    <lineage>
        <taxon>Eukaryota</taxon>
        <taxon>Metazoa</taxon>
        <taxon>Ecdysozoa</taxon>
        <taxon>Nematoda</taxon>
        <taxon>Chromadorea</taxon>
        <taxon>Rhabditida</taxon>
        <taxon>Rhabditina</taxon>
        <taxon>Rhabditomorpha</taxon>
        <taxon>Strongyloidea</taxon>
        <taxon>Ancylostomatidae</taxon>
        <taxon>Ancylostomatinae</taxon>
        <taxon>Ancylostoma</taxon>
    </lineage>
</organism>
<dbReference type="InterPro" id="IPR012677">
    <property type="entry name" value="Nucleotide-bd_a/b_plait_sf"/>
</dbReference>
<dbReference type="SMART" id="SM00360">
    <property type="entry name" value="RRM"/>
    <property type="match status" value="1"/>
</dbReference>
<evidence type="ECO:0000313" key="7">
    <source>
        <dbReference type="Proteomes" id="UP000024635"/>
    </source>
</evidence>
<evidence type="ECO:0000256" key="2">
    <source>
        <dbReference type="ARBA" id="ARBA00023242"/>
    </source>
</evidence>
<dbReference type="PANTHER" id="PTHR15683:SF8">
    <property type="entry name" value="SCAFFOLD ATTACHMENT FACTOR B, ISOFORM B"/>
    <property type="match status" value="1"/>
</dbReference>
<dbReference type="OrthoDB" id="6159259at2759"/>
<dbReference type="SUPFAM" id="SSF54928">
    <property type="entry name" value="RNA-binding domain, RBD"/>
    <property type="match status" value="1"/>
</dbReference>
<keyword evidence="3" id="KW-0694">RNA-binding</keyword>
<protein>
    <recommendedName>
        <fullName evidence="5">RRM domain-containing protein</fullName>
    </recommendedName>
</protein>
<dbReference type="STRING" id="53326.A0A016TFE7"/>
<dbReference type="GO" id="GO:0050684">
    <property type="term" value="P:regulation of mRNA processing"/>
    <property type="evidence" value="ECO:0007669"/>
    <property type="project" value="TreeGrafter"/>
</dbReference>
<dbReference type="InterPro" id="IPR051738">
    <property type="entry name" value="SAF_Modulators"/>
</dbReference>
<dbReference type="InterPro" id="IPR035979">
    <property type="entry name" value="RBD_domain_sf"/>
</dbReference>
<feature type="compositionally biased region" description="Basic and acidic residues" evidence="4">
    <location>
        <begin position="347"/>
        <end position="375"/>
    </location>
</feature>
<dbReference type="PANTHER" id="PTHR15683">
    <property type="entry name" value="SCAFFOLD ATTACHMENT FACTOR B-RELATED"/>
    <property type="match status" value="1"/>
</dbReference>
<accession>A0A016TFE7</accession>
<feature type="compositionally biased region" description="Basic and acidic residues" evidence="4">
    <location>
        <begin position="72"/>
        <end position="81"/>
    </location>
</feature>
<dbReference type="GO" id="GO:0006357">
    <property type="term" value="P:regulation of transcription by RNA polymerase II"/>
    <property type="evidence" value="ECO:0007669"/>
    <property type="project" value="TreeGrafter"/>
</dbReference>
<gene>
    <name evidence="6" type="primary">Acey_s0105.g3681</name>
    <name evidence="6" type="synonym">Acey-F32B4.4</name>
    <name evidence="6" type="ORF">Y032_0105g3681</name>
</gene>
<comment type="subcellular location">
    <subcellularLocation>
        <location evidence="1">Nucleus</location>
    </subcellularLocation>
</comment>
<dbReference type="GO" id="GO:0005634">
    <property type="term" value="C:nucleus"/>
    <property type="evidence" value="ECO:0007669"/>
    <property type="project" value="UniProtKB-SubCell"/>
</dbReference>
<feature type="region of interest" description="Disordered" evidence="4">
    <location>
        <begin position="47"/>
        <end position="116"/>
    </location>
</feature>
<keyword evidence="7" id="KW-1185">Reference proteome</keyword>
<dbReference type="GO" id="GO:0043565">
    <property type="term" value="F:sequence-specific DNA binding"/>
    <property type="evidence" value="ECO:0007669"/>
    <property type="project" value="TreeGrafter"/>
</dbReference>
<feature type="compositionally biased region" description="Basic and acidic residues" evidence="4">
    <location>
        <begin position="302"/>
        <end position="316"/>
    </location>
</feature>
<evidence type="ECO:0000256" key="1">
    <source>
        <dbReference type="ARBA" id="ARBA00004123"/>
    </source>
</evidence>
<feature type="domain" description="RRM" evidence="5">
    <location>
        <begin position="195"/>
        <end position="273"/>
    </location>
</feature>
<dbReference type="Pfam" id="PF00076">
    <property type="entry name" value="RRM_1"/>
    <property type="match status" value="1"/>
</dbReference>
<dbReference type="AlphaFoldDB" id="A0A016TFE7"/>
<reference evidence="7" key="1">
    <citation type="journal article" date="2015" name="Nat. Genet.">
        <title>The genome and transcriptome of the zoonotic hookworm Ancylostoma ceylanicum identify infection-specific gene families.</title>
        <authorList>
            <person name="Schwarz E.M."/>
            <person name="Hu Y."/>
            <person name="Antoshechkin I."/>
            <person name="Miller M.M."/>
            <person name="Sternberg P.W."/>
            <person name="Aroian R.V."/>
        </authorList>
    </citation>
    <scope>NUCLEOTIDE SEQUENCE</scope>
    <source>
        <strain evidence="7">HY135</strain>
    </source>
</reference>
<dbReference type="GO" id="GO:0003723">
    <property type="term" value="F:RNA binding"/>
    <property type="evidence" value="ECO:0007669"/>
    <property type="project" value="UniProtKB-UniRule"/>
</dbReference>
<sequence length="419" mass="44026">MASENIASRTPKALLSSLDSVLPENMALIADGHDPATYLFRVNETVASPGSVKPTSPTISPAASMENLADGNEEKKEEHTSENGNGTGTAAGEAHDEPMESESATPAKDGGAENADNLDTSKELVIVDEPAADAAAPAADEEMLEDPLIDVPTETSAPAAAAAAKPAVTVTTSSAVKTPVQAPANDDKEKDTASRSIWVRGLTSATKAADLKVLCTQFGKVVRAKIYTSKKQTTSACYGYVTMADTAAAEKAATALHKTQYKGRTISVEKADRSKVPAVKSASAAAAPTKKDAAGDSTASAKRGESEKKTSDETSKSAKSASMAGEKSQSESKGGKRAGSTTSTTQSKRDDSRSDRKRDDKDARRSSNSERRDSGTRRVFAYTLQAGSQYMDIKLFLGFFMDHFFKLGNYQVLLVFASG</sequence>
<evidence type="ECO:0000256" key="4">
    <source>
        <dbReference type="SAM" id="MobiDB-lite"/>
    </source>
</evidence>
<feature type="compositionally biased region" description="Low complexity" evidence="4">
    <location>
        <begin position="276"/>
        <end position="288"/>
    </location>
</feature>
<keyword evidence="2" id="KW-0539">Nucleus</keyword>
<dbReference type="PROSITE" id="PS50102">
    <property type="entry name" value="RRM"/>
    <property type="match status" value="1"/>
</dbReference>
<dbReference type="Proteomes" id="UP000024635">
    <property type="component" value="Unassembled WGS sequence"/>
</dbReference>
<name>A0A016TFE7_9BILA</name>
<proteinExistence type="predicted"/>
<evidence type="ECO:0000256" key="3">
    <source>
        <dbReference type="PROSITE-ProRule" id="PRU00176"/>
    </source>
</evidence>
<evidence type="ECO:0000313" key="6">
    <source>
        <dbReference type="EMBL" id="EYC01669.1"/>
    </source>
</evidence>
<feature type="region of interest" description="Disordered" evidence="4">
    <location>
        <begin position="271"/>
        <end position="375"/>
    </location>
</feature>